<evidence type="ECO:0000313" key="1">
    <source>
        <dbReference type="EMBL" id="QQO97044.1"/>
    </source>
</evidence>
<protein>
    <submittedName>
        <fullName evidence="1">Uncharacterized protein</fullName>
    </submittedName>
</protein>
<name>A0A8E4UXH3_9CAUD</name>
<accession>A0A8E4UXH3</accession>
<sequence>MFLESNITSLRNRLGWSSLEKAEYADKLNATNLIKESGLTLNNFHNLVTLENIYKCFSEFEMEDDKFNDVLTELLDNVVIEILTDVFVTDSRSVMNKDYTSVITSCADTGIFDKSIGYCHAIKVLELILSSVRSNRIETIASENAAQIQSMIKGSYSQSGLLVVDGLIHKCKNEREEIKSKIFSVRGSTIYDATNHW</sequence>
<gene>
    <name evidence="1" type="ORF">Nekkels1_42</name>
</gene>
<reference evidence="1 2" key="1">
    <citation type="submission" date="2020-07" db="EMBL/GenBank/DDBJ databases">
        <title>Highly diverse flavobacterial phages as mortality factor during North Sea spring blooms.</title>
        <authorList>
            <person name="Bartlau N."/>
            <person name="Wichels A."/>
            <person name="Krohne G."/>
            <person name="Adriaenssens E.M."/>
            <person name="Heins A."/>
            <person name="Fuchs B.M."/>
            <person name="Amann R."/>
            <person name="Moraru C."/>
        </authorList>
    </citation>
    <scope>NUCLEOTIDE SEQUENCE [LARGE SCALE GENOMIC DNA]</scope>
</reference>
<organism evidence="1 2">
    <name type="scientific">Cellulophaga phage Nekkels_1</name>
    <dbReference type="NCBI Taxonomy" id="2745692"/>
    <lineage>
        <taxon>Viruses</taxon>
        <taxon>Duplodnaviria</taxon>
        <taxon>Heunggongvirae</taxon>
        <taxon>Uroviricota</taxon>
        <taxon>Caudoviricetes</taxon>
        <taxon>Assiduviridae</taxon>
        <taxon>Nekkelsvirus</taxon>
        <taxon>Nekkelsvirus Nekkels</taxon>
    </lineage>
</organism>
<dbReference type="Proteomes" id="UP000693689">
    <property type="component" value="Segment"/>
</dbReference>
<evidence type="ECO:0000313" key="2">
    <source>
        <dbReference type="Proteomes" id="UP000693689"/>
    </source>
</evidence>
<dbReference type="EMBL" id="MT732443">
    <property type="protein sequence ID" value="QQO97044.1"/>
    <property type="molecule type" value="Genomic_DNA"/>
</dbReference>
<keyword evidence="2" id="KW-1185">Reference proteome</keyword>
<proteinExistence type="predicted"/>